<keyword evidence="2" id="KW-1185">Reference proteome</keyword>
<proteinExistence type="predicted"/>
<reference evidence="1 2" key="1">
    <citation type="submission" date="2022-04" db="EMBL/GenBank/DDBJ databases">
        <title>Mechanism of arsenic methylation and mitigation arsenic toxicity by Bacillus sp. LH14 from an Arsenic-Contaminated Paddy Soil.</title>
        <authorList>
            <person name="Wang D."/>
        </authorList>
    </citation>
    <scope>NUCLEOTIDE SEQUENCE [LARGE SCALE GENOMIC DNA]</scope>
    <source>
        <strain evidence="1 2">LH14</strain>
    </source>
</reference>
<sequence length="48" mass="5847">MKFSVGLLDSLFDKKMKMEIQDQDCNVKYKMVTEKWYDLIVEQKRLVM</sequence>
<gene>
    <name evidence="1" type="ORF">MY490_11230</name>
</gene>
<dbReference type="EMBL" id="CP096034">
    <property type="protein sequence ID" value="UPM56365.1"/>
    <property type="molecule type" value="Genomic_DNA"/>
</dbReference>
<evidence type="ECO:0000313" key="2">
    <source>
        <dbReference type="Proteomes" id="UP000830639"/>
    </source>
</evidence>
<name>A0ABY4JTE5_9BACI</name>
<organism evidence="1 2">
    <name type="scientific">Gottfriedia acidiceleris</name>
    <dbReference type="NCBI Taxonomy" id="371036"/>
    <lineage>
        <taxon>Bacteria</taxon>
        <taxon>Bacillati</taxon>
        <taxon>Bacillota</taxon>
        <taxon>Bacilli</taxon>
        <taxon>Bacillales</taxon>
        <taxon>Bacillaceae</taxon>
        <taxon>Gottfriedia</taxon>
    </lineage>
</organism>
<protein>
    <submittedName>
        <fullName evidence="1">Uncharacterized protein</fullName>
    </submittedName>
</protein>
<dbReference type="RefSeq" id="WP_248269269.1">
    <property type="nucleotide sequence ID" value="NZ_CP096034.1"/>
</dbReference>
<accession>A0ABY4JTE5</accession>
<dbReference type="Proteomes" id="UP000830639">
    <property type="component" value="Chromosome"/>
</dbReference>
<evidence type="ECO:0000313" key="1">
    <source>
        <dbReference type="EMBL" id="UPM56365.1"/>
    </source>
</evidence>